<evidence type="ECO:0000256" key="2">
    <source>
        <dbReference type="ARBA" id="ARBA00002631"/>
    </source>
</evidence>
<dbReference type="SMART" id="SM00987">
    <property type="entry name" value="UreE_C"/>
    <property type="match status" value="1"/>
</dbReference>
<evidence type="ECO:0000256" key="5">
    <source>
        <dbReference type="ARBA" id="ARBA00018429"/>
    </source>
</evidence>
<dbReference type="NCBIfam" id="NF003589">
    <property type="entry name" value="PRK05254.1-2"/>
    <property type="match status" value="1"/>
</dbReference>
<evidence type="ECO:0000259" key="12">
    <source>
        <dbReference type="SMART" id="SM00986"/>
    </source>
</evidence>
<evidence type="ECO:0000256" key="8">
    <source>
        <dbReference type="ARBA" id="ARBA00023204"/>
    </source>
</evidence>
<protein>
    <recommendedName>
        <fullName evidence="5 9">Uracil-DNA glycosylase</fullName>
        <shortName evidence="9">UDG</shortName>
        <ecNumber evidence="4 9">3.2.2.27</ecNumber>
    </recommendedName>
</protein>
<evidence type="ECO:0000256" key="9">
    <source>
        <dbReference type="HAMAP-Rule" id="MF_00148"/>
    </source>
</evidence>
<evidence type="ECO:0000256" key="11">
    <source>
        <dbReference type="RuleBase" id="RU003780"/>
    </source>
</evidence>
<evidence type="ECO:0000256" key="7">
    <source>
        <dbReference type="ARBA" id="ARBA00022801"/>
    </source>
</evidence>
<reference evidence="13 14" key="1">
    <citation type="submission" date="2020-02" db="EMBL/GenBank/DDBJ databases">
        <title>Draft genome sequence of Lactococcus sp. Hs20B0-1.</title>
        <authorList>
            <person name="Noda S."/>
            <person name="Yuki M."/>
            <person name="Ohkuma M."/>
        </authorList>
    </citation>
    <scope>NUCLEOTIDE SEQUENCE [LARGE SCALE GENOMIC DNA]</scope>
    <source>
        <strain evidence="13 14">Hs20B0-1</strain>
    </source>
</reference>
<dbReference type="NCBIfam" id="TIGR00628">
    <property type="entry name" value="ung"/>
    <property type="match status" value="1"/>
</dbReference>
<evidence type="ECO:0000256" key="6">
    <source>
        <dbReference type="ARBA" id="ARBA00022763"/>
    </source>
</evidence>
<evidence type="ECO:0000313" key="14">
    <source>
        <dbReference type="Proteomes" id="UP000475928"/>
    </source>
</evidence>
<proteinExistence type="inferred from homology"/>
<comment type="catalytic activity">
    <reaction evidence="1 9 11">
        <text>Hydrolyzes single-stranded DNA or mismatched double-stranded DNA and polynucleotides, releasing free uracil.</text>
        <dbReference type="EC" id="3.2.2.27"/>
    </reaction>
</comment>
<evidence type="ECO:0000256" key="4">
    <source>
        <dbReference type="ARBA" id="ARBA00012030"/>
    </source>
</evidence>
<dbReference type="GO" id="GO:0005737">
    <property type="term" value="C:cytoplasm"/>
    <property type="evidence" value="ECO:0007669"/>
    <property type="project" value="UniProtKB-SubCell"/>
</dbReference>
<keyword evidence="9" id="KW-0963">Cytoplasm</keyword>
<comment type="subcellular location">
    <subcellularLocation>
        <location evidence="9">Cytoplasm</location>
    </subcellularLocation>
</comment>
<dbReference type="NCBIfam" id="NF003592">
    <property type="entry name" value="PRK05254.1-5"/>
    <property type="match status" value="1"/>
</dbReference>
<dbReference type="GO" id="GO:0097510">
    <property type="term" value="P:base-excision repair, AP site formation via deaminated base removal"/>
    <property type="evidence" value="ECO:0007669"/>
    <property type="project" value="TreeGrafter"/>
</dbReference>
<dbReference type="CDD" id="cd10027">
    <property type="entry name" value="UDG-F1-like"/>
    <property type="match status" value="1"/>
</dbReference>
<dbReference type="InterPro" id="IPR018085">
    <property type="entry name" value="Ura-DNA_Glyclase_AS"/>
</dbReference>
<evidence type="ECO:0000256" key="10">
    <source>
        <dbReference type="PROSITE-ProRule" id="PRU10072"/>
    </source>
</evidence>
<dbReference type="PANTHER" id="PTHR11264">
    <property type="entry name" value="URACIL-DNA GLYCOSYLASE"/>
    <property type="match status" value="1"/>
</dbReference>
<dbReference type="PANTHER" id="PTHR11264:SF0">
    <property type="entry name" value="URACIL-DNA GLYCOSYLASE"/>
    <property type="match status" value="1"/>
</dbReference>
<gene>
    <name evidence="9 13" type="primary">ung</name>
    <name evidence="13" type="ORF">Hs20B_03880</name>
</gene>
<organism evidence="13 14">
    <name type="scientific">Pseudolactococcus insecticola</name>
    <dbReference type="NCBI Taxonomy" id="2709158"/>
    <lineage>
        <taxon>Bacteria</taxon>
        <taxon>Bacillati</taxon>
        <taxon>Bacillota</taxon>
        <taxon>Bacilli</taxon>
        <taxon>Lactobacillales</taxon>
        <taxon>Streptococcaceae</taxon>
        <taxon>Pseudolactococcus</taxon>
    </lineage>
</organism>
<dbReference type="Pfam" id="PF03167">
    <property type="entry name" value="UDG"/>
    <property type="match status" value="1"/>
</dbReference>
<name>A0A6A0B3T7_9LACT</name>
<dbReference type="InterPro" id="IPR005122">
    <property type="entry name" value="Uracil-DNA_glycosylase-like"/>
</dbReference>
<keyword evidence="14" id="KW-1185">Reference proteome</keyword>
<sequence length="223" mass="24917">MTISFPKNAWHDALLSTLSSPEYASLMARVERAYATQSIVPAQEDVFKAFELTDLPDVRVVILGQDPYPNKDDAMGLSFSIPSTQPLPKSLVNIYKELSTDLEVTPPIHGDLTHWAQQGILLLNTILTTVEGERRAHHKLGWQEALTTPVIQLLNEQDHPIIFILWGNDAKAYEAYLTNPKHVIFASSHPSPLGAWRGFLGSKPFSKVNDQLIKNGDKPINWV</sequence>
<keyword evidence="7 9" id="KW-0378">Hydrolase</keyword>
<dbReference type="EC" id="3.2.2.27" evidence="4 9"/>
<dbReference type="EMBL" id="BLLH01000001">
    <property type="protein sequence ID" value="GFH39990.1"/>
    <property type="molecule type" value="Genomic_DNA"/>
</dbReference>
<evidence type="ECO:0000313" key="13">
    <source>
        <dbReference type="EMBL" id="GFH39990.1"/>
    </source>
</evidence>
<dbReference type="RefSeq" id="WP_172355054.1">
    <property type="nucleotide sequence ID" value="NZ_BLLH01000001.1"/>
</dbReference>
<accession>A0A6A0B3T7</accession>
<comment type="caution">
    <text evidence="13">The sequence shown here is derived from an EMBL/GenBank/DDBJ whole genome shotgun (WGS) entry which is preliminary data.</text>
</comment>
<comment type="similarity">
    <text evidence="3 9 11">Belongs to the uracil-DNA glycosylase (UDG) superfamily. UNG family.</text>
</comment>
<dbReference type="InterPro" id="IPR002043">
    <property type="entry name" value="UDG_fam1"/>
</dbReference>
<dbReference type="InterPro" id="IPR036895">
    <property type="entry name" value="Uracil-DNA_glycosylase-like_sf"/>
</dbReference>
<evidence type="ECO:0000256" key="3">
    <source>
        <dbReference type="ARBA" id="ARBA00008184"/>
    </source>
</evidence>
<dbReference type="SMART" id="SM00986">
    <property type="entry name" value="UDG"/>
    <property type="match status" value="1"/>
</dbReference>
<keyword evidence="8 9" id="KW-0234">DNA repair</keyword>
<dbReference type="AlphaFoldDB" id="A0A6A0B3T7"/>
<dbReference type="HAMAP" id="MF_00148">
    <property type="entry name" value="UDG"/>
    <property type="match status" value="1"/>
</dbReference>
<keyword evidence="6 9" id="KW-0227">DNA damage</keyword>
<feature type="active site" description="Proton acceptor" evidence="9 10">
    <location>
        <position position="66"/>
    </location>
</feature>
<dbReference type="Gene3D" id="3.40.470.10">
    <property type="entry name" value="Uracil-DNA glycosylase-like domain"/>
    <property type="match status" value="1"/>
</dbReference>
<dbReference type="PROSITE" id="PS00130">
    <property type="entry name" value="U_DNA_GLYCOSYLASE"/>
    <property type="match status" value="1"/>
</dbReference>
<comment type="function">
    <text evidence="2 9 11">Excises uracil residues from the DNA which can arise as a result of misincorporation of dUMP residues by DNA polymerase or due to deamination of cytosine.</text>
</comment>
<dbReference type="Proteomes" id="UP000475928">
    <property type="component" value="Unassembled WGS sequence"/>
</dbReference>
<evidence type="ECO:0000256" key="1">
    <source>
        <dbReference type="ARBA" id="ARBA00001400"/>
    </source>
</evidence>
<dbReference type="NCBIfam" id="NF003588">
    <property type="entry name" value="PRK05254.1-1"/>
    <property type="match status" value="1"/>
</dbReference>
<dbReference type="SUPFAM" id="SSF52141">
    <property type="entry name" value="Uracil-DNA glycosylase-like"/>
    <property type="match status" value="1"/>
</dbReference>
<dbReference type="GO" id="GO:0004844">
    <property type="term" value="F:uracil DNA N-glycosylase activity"/>
    <property type="evidence" value="ECO:0007669"/>
    <property type="project" value="UniProtKB-UniRule"/>
</dbReference>
<feature type="domain" description="Uracil-DNA glycosylase-like" evidence="12">
    <location>
        <begin position="51"/>
        <end position="212"/>
    </location>
</feature>